<dbReference type="AlphaFoldDB" id="A0A8V0YKP7"/>
<reference evidence="1" key="1">
    <citation type="submission" date="2020-11" db="EMBL/GenBank/DDBJ databases">
        <title>Gallus gallus (Chicken) genome, bGalGal1, GRCg7b, maternal haplotype autosomes + Z &amp; W.</title>
        <authorList>
            <person name="Warren W."/>
            <person name="Formenti G."/>
            <person name="Fedrigo O."/>
            <person name="Haase B."/>
            <person name="Mountcastle J."/>
            <person name="Balacco J."/>
            <person name="Tracey A."/>
            <person name="Schneider V."/>
            <person name="Okimoto R."/>
            <person name="Cheng H."/>
            <person name="Hawken R."/>
            <person name="Howe K."/>
            <person name="Jarvis E.D."/>
        </authorList>
    </citation>
    <scope>NUCLEOTIDE SEQUENCE [LARGE SCALE GENOMIC DNA]</scope>
    <source>
        <strain evidence="1">Broiler</strain>
    </source>
</reference>
<keyword evidence="2" id="KW-1185">Reference proteome</keyword>
<protein>
    <submittedName>
        <fullName evidence="1">Uncharacterized protein</fullName>
    </submittedName>
</protein>
<name>A0A8V0YKP7_CHICK</name>
<dbReference type="Ensembl" id="ENSGALT00010031562.1">
    <property type="protein sequence ID" value="ENSGALP00010018438.1"/>
    <property type="gene ID" value="ENSGALG00010013163.1"/>
</dbReference>
<dbReference type="Proteomes" id="UP000000539">
    <property type="component" value="Chromosome 1"/>
</dbReference>
<reference evidence="1" key="3">
    <citation type="submission" date="2025-09" db="UniProtKB">
        <authorList>
            <consortium name="Ensembl"/>
        </authorList>
    </citation>
    <scope>IDENTIFICATION</scope>
    <source>
        <strain evidence="1">broiler</strain>
    </source>
</reference>
<sequence>IFKTDPYRPDRFNCANCGILFVPNVKSHSWVTVIMREKAWHIVRPTTIR</sequence>
<organism evidence="1 2">
    <name type="scientific">Gallus gallus</name>
    <name type="common">Chicken</name>
    <dbReference type="NCBI Taxonomy" id="9031"/>
    <lineage>
        <taxon>Eukaryota</taxon>
        <taxon>Metazoa</taxon>
        <taxon>Chordata</taxon>
        <taxon>Craniata</taxon>
        <taxon>Vertebrata</taxon>
        <taxon>Euteleostomi</taxon>
        <taxon>Archelosauria</taxon>
        <taxon>Archosauria</taxon>
        <taxon>Dinosauria</taxon>
        <taxon>Saurischia</taxon>
        <taxon>Theropoda</taxon>
        <taxon>Coelurosauria</taxon>
        <taxon>Aves</taxon>
        <taxon>Neognathae</taxon>
        <taxon>Galloanserae</taxon>
        <taxon>Galliformes</taxon>
        <taxon>Phasianidae</taxon>
        <taxon>Phasianinae</taxon>
        <taxon>Gallus</taxon>
    </lineage>
</organism>
<evidence type="ECO:0000313" key="1">
    <source>
        <dbReference type="Ensembl" id="ENSGALP00010018438.1"/>
    </source>
</evidence>
<evidence type="ECO:0000313" key="2">
    <source>
        <dbReference type="Proteomes" id="UP000000539"/>
    </source>
</evidence>
<reference evidence="1" key="2">
    <citation type="submission" date="2025-08" db="UniProtKB">
        <authorList>
            <consortium name="Ensembl"/>
        </authorList>
    </citation>
    <scope>IDENTIFICATION</scope>
    <source>
        <strain evidence="1">broiler</strain>
    </source>
</reference>
<accession>A0A8V0YKP7</accession>
<proteinExistence type="predicted"/>